<evidence type="ECO:0000256" key="1">
    <source>
        <dbReference type="PROSITE-ProRule" id="PRU00834"/>
    </source>
</evidence>
<dbReference type="PANTHER" id="PTHR20922">
    <property type="entry name" value="DNL-TYPE ZINC FINGER PROTEIN"/>
    <property type="match status" value="1"/>
</dbReference>
<reference evidence="3" key="1">
    <citation type="submission" date="2021-01" db="EMBL/GenBank/DDBJ databases">
        <authorList>
            <consortium name="Genoscope - CEA"/>
            <person name="William W."/>
        </authorList>
    </citation>
    <scope>NUCLEOTIDE SEQUENCE</scope>
</reference>
<keyword evidence="1" id="KW-0479">Metal-binding</keyword>
<keyword evidence="1" id="KW-0863">Zinc-finger</keyword>
<dbReference type="EMBL" id="HG994360">
    <property type="protein sequence ID" value="CAF2085143.1"/>
    <property type="molecule type" value="Genomic_DNA"/>
</dbReference>
<dbReference type="Pfam" id="PF05180">
    <property type="entry name" value="zf-DNL"/>
    <property type="match status" value="1"/>
</dbReference>
<organism evidence="3">
    <name type="scientific">Brassica napus</name>
    <name type="common">Rape</name>
    <dbReference type="NCBI Taxonomy" id="3708"/>
    <lineage>
        <taxon>Eukaryota</taxon>
        <taxon>Viridiplantae</taxon>
        <taxon>Streptophyta</taxon>
        <taxon>Embryophyta</taxon>
        <taxon>Tracheophyta</taxon>
        <taxon>Spermatophyta</taxon>
        <taxon>Magnoliopsida</taxon>
        <taxon>eudicotyledons</taxon>
        <taxon>Gunneridae</taxon>
        <taxon>Pentapetalae</taxon>
        <taxon>rosids</taxon>
        <taxon>malvids</taxon>
        <taxon>Brassicales</taxon>
        <taxon>Brassicaceae</taxon>
        <taxon>Brassiceae</taxon>
        <taxon>Brassica</taxon>
    </lineage>
</organism>
<name>A0A816SFY5_BRANA</name>
<dbReference type="InterPro" id="IPR024158">
    <property type="entry name" value="Mt_import_TIM15"/>
</dbReference>
<proteinExistence type="predicted"/>
<dbReference type="Proteomes" id="UP001295469">
    <property type="component" value="Chromosome A06"/>
</dbReference>
<protein>
    <submittedName>
        <fullName evidence="3">(rape) hypothetical protein</fullName>
    </submittedName>
</protein>
<dbReference type="AlphaFoldDB" id="A0A816SFY5"/>
<evidence type="ECO:0000259" key="2">
    <source>
        <dbReference type="PROSITE" id="PS51501"/>
    </source>
</evidence>
<dbReference type="InterPro" id="IPR007853">
    <property type="entry name" value="Znf_DNL-typ"/>
</dbReference>
<dbReference type="PROSITE" id="PS51501">
    <property type="entry name" value="ZF_DNL"/>
    <property type="match status" value="1"/>
</dbReference>
<accession>A0A816SFY5</accession>
<gene>
    <name evidence="3" type="ORF">DARMORV10_A06P19010.1</name>
</gene>
<evidence type="ECO:0000313" key="3">
    <source>
        <dbReference type="EMBL" id="CAF2085143.1"/>
    </source>
</evidence>
<sequence length="129" mass="14612">MLKLHGCRKLKLKLVIGNLVENHISMDFSCLLTVPVIEEGPREQRNQLFSVLGSLTDPEEEESKDSSEVAYVDIKLPRRRSLQVEFSCNSCGERTKRLINRLAYECGIVFVQCGGCLKHHKLVDNLGHC</sequence>
<feature type="domain" description="DNL-type" evidence="2">
    <location>
        <begin position="77"/>
        <end position="129"/>
    </location>
</feature>
<keyword evidence="1" id="KW-0862">Zinc</keyword>
<dbReference type="GO" id="GO:0008270">
    <property type="term" value="F:zinc ion binding"/>
    <property type="evidence" value="ECO:0007669"/>
    <property type="project" value="UniProtKB-KW"/>
</dbReference>
<dbReference type="PANTHER" id="PTHR20922:SF19">
    <property type="entry name" value="F24J5.3"/>
    <property type="match status" value="1"/>
</dbReference>